<evidence type="ECO:0000256" key="5">
    <source>
        <dbReference type="ARBA" id="ARBA00044503"/>
    </source>
</evidence>
<dbReference type="CDD" id="cd16332">
    <property type="entry name" value="Prp-like"/>
    <property type="match status" value="1"/>
</dbReference>
<keyword evidence="4" id="KW-0788">Thiol protease</keyword>
<dbReference type="PATRIC" id="fig|1111454.3.peg.315"/>
<dbReference type="STRING" id="1111454.HMPREF1250_1981"/>
<dbReference type="GO" id="GO:0042254">
    <property type="term" value="P:ribosome biogenesis"/>
    <property type="evidence" value="ECO:0007669"/>
    <property type="project" value="UniProtKB-KW"/>
</dbReference>
<protein>
    <recommendedName>
        <fullName evidence="6">Ribosomal processing cysteine protease Prp</fullName>
    </recommendedName>
</protein>
<organism evidence="7 8">
    <name type="scientific">Megasphaera vaginalis</name>
    <name type="common">ex Srinivasan et al. 2021</name>
    <dbReference type="NCBI Taxonomy" id="1111454"/>
    <lineage>
        <taxon>Bacteria</taxon>
        <taxon>Bacillati</taxon>
        <taxon>Bacillota</taxon>
        <taxon>Negativicutes</taxon>
        <taxon>Veillonellales</taxon>
        <taxon>Veillonellaceae</taxon>
        <taxon>Megasphaera</taxon>
    </lineage>
</organism>
<evidence type="ECO:0000256" key="2">
    <source>
        <dbReference type="ARBA" id="ARBA00022670"/>
    </source>
</evidence>
<evidence type="ECO:0000256" key="3">
    <source>
        <dbReference type="ARBA" id="ARBA00022801"/>
    </source>
</evidence>
<evidence type="ECO:0000256" key="1">
    <source>
        <dbReference type="ARBA" id="ARBA00022517"/>
    </source>
</evidence>
<dbReference type="GO" id="GO:0008234">
    <property type="term" value="F:cysteine-type peptidase activity"/>
    <property type="evidence" value="ECO:0007669"/>
    <property type="project" value="UniProtKB-KW"/>
</dbReference>
<comment type="similarity">
    <text evidence="5">Belongs to the Prp family.</text>
</comment>
<dbReference type="OrthoDB" id="48998at2"/>
<name>U7URR5_9FIRM</name>
<dbReference type="RefSeq" id="WP_023052882.1">
    <property type="nucleotide sequence ID" value="NZ_AWXA01000007.1"/>
</dbReference>
<dbReference type="PANTHER" id="PTHR39178:SF1">
    <property type="entry name" value="RIBOSOMAL-PROCESSING CYSTEINE PROTEASE PRP"/>
    <property type="match status" value="1"/>
</dbReference>
<dbReference type="eggNOG" id="COG2868">
    <property type="taxonomic scope" value="Bacteria"/>
</dbReference>
<dbReference type="SUPFAM" id="SSF118010">
    <property type="entry name" value="TM1457-like"/>
    <property type="match status" value="1"/>
</dbReference>
<keyword evidence="1" id="KW-0690">Ribosome biogenesis</keyword>
<keyword evidence="3" id="KW-0378">Hydrolase</keyword>
<reference evidence="7 8" key="1">
    <citation type="submission" date="2013-09" db="EMBL/GenBank/DDBJ databases">
        <authorList>
            <person name="Durkin A.S."/>
            <person name="Haft D.R."/>
            <person name="McCorrison J."/>
            <person name="Torralba M."/>
            <person name="Gillis M."/>
            <person name="Haft D.H."/>
            <person name="Methe B."/>
            <person name="Sutton G."/>
            <person name="Nelson K.E."/>
        </authorList>
    </citation>
    <scope>NUCLEOTIDE SEQUENCE [LARGE SCALE GENOMIC DNA]</scope>
    <source>
        <strain evidence="7 8">BV3C16-1</strain>
    </source>
</reference>
<dbReference type="EMBL" id="AWXA01000007">
    <property type="protein sequence ID" value="ERT61986.1"/>
    <property type="molecule type" value="Genomic_DNA"/>
</dbReference>
<comment type="caution">
    <text evidence="7">The sequence shown here is derived from an EMBL/GenBank/DDBJ whole genome shotgun (WGS) entry which is preliminary data.</text>
</comment>
<dbReference type="Pfam" id="PF04327">
    <property type="entry name" value="Peptidase_Prp"/>
    <property type="match status" value="1"/>
</dbReference>
<keyword evidence="8" id="KW-1185">Reference proteome</keyword>
<evidence type="ECO:0000313" key="8">
    <source>
        <dbReference type="Proteomes" id="UP000017090"/>
    </source>
</evidence>
<accession>U7URR5</accession>
<evidence type="ECO:0000256" key="4">
    <source>
        <dbReference type="ARBA" id="ARBA00022807"/>
    </source>
</evidence>
<keyword evidence="2" id="KW-0645">Protease</keyword>
<gene>
    <name evidence="7" type="ORF">HMPREF1250_1981</name>
</gene>
<evidence type="ECO:0000313" key="7">
    <source>
        <dbReference type="EMBL" id="ERT61986.1"/>
    </source>
</evidence>
<dbReference type="InterPro" id="IPR036764">
    <property type="entry name" value="Peptidase_Prp_sf"/>
</dbReference>
<dbReference type="PANTHER" id="PTHR39178">
    <property type="entry name" value="HYPOTHETICAL RIBOSOME-ASSOCIATED PROTEIN"/>
    <property type="match status" value="1"/>
</dbReference>
<dbReference type="Gene3D" id="3.30.70.1490">
    <property type="entry name" value="Cysteine protease Prp"/>
    <property type="match status" value="1"/>
</dbReference>
<dbReference type="Proteomes" id="UP000017090">
    <property type="component" value="Unassembled WGS sequence"/>
</dbReference>
<dbReference type="InterPro" id="IPR007422">
    <property type="entry name" value="Peptidase_Prp"/>
</dbReference>
<dbReference type="AlphaFoldDB" id="U7URR5"/>
<sequence length="113" mass="12246">MITVSLFRNGEHRFSGFEASGHADYGEAGADIVCAAVSALTQTALLGLLKYAGGRLSYSVKDGFVSVRLQAVTDETEVIMETLQLGLQEISRQYEKYVAVYSSEAGGERNVQF</sequence>
<dbReference type="GO" id="GO:0006508">
    <property type="term" value="P:proteolysis"/>
    <property type="evidence" value="ECO:0007669"/>
    <property type="project" value="UniProtKB-KW"/>
</dbReference>
<evidence type="ECO:0000256" key="6">
    <source>
        <dbReference type="ARBA" id="ARBA00044538"/>
    </source>
</evidence>
<proteinExistence type="inferred from homology"/>